<dbReference type="InterPro" id="IPR012910">
    <property type="entry name" value="Plug_dom"/>
</dbReference>
<dbReference type="AlphaFoldDB" id="A0A413H5C9"/>
<evidence type="ECO:0000256" key="3">
    <source>
        <dbReference type="ARBA" id="ARBA00022452"/>
    </source>
</evidence>
<dbReference type="InterPro" id="IPR039426">
    <property type="entry name" value="TonB-dep_rcpt-like"/>
</dbReference>
<keyword evidence="10" id="KW-0732">Signal</keyword>
<evidence type="ECO:0000256" key="4">
    <source>
        <dbReference type="ARBA" id="ARBA00022692"/>
    </source>
</evidence>
<dbReference type="Pfam" id="PF13715">
    <property type="entry name" value="CarbopepD_reg_2"/>
    <property type="match status" value="1"/>
</dbReference>
<dbReference type="Gene3D" id="2.40.170.20">
    <property type="entry name" value="TonB-dependent receptor, beta-barrel domain"/>
    <property type="match status" value="1"/>
</dbReference>
<dbReference type="OrthoDB" id="9768177at2"/>
<sequence length="1099" mass="121976">MKQFLLLLFFGVISFTAGAQVTVSGVVTDAMNEPLPGITVAVENTASGTITDQDGKYNITVPDKNSTLLFSFIGFATQKITVNGRSVINVTLLEDVAMLDEVVVVGYGTQKKVNVTGAVSSINFEDQAVSRPITSVSASLAGLSAGLSVSQGSGQPGSDGATLRIRGVGTLNDNSPLILIDGMIGSIDDVNPNDIASISILKDGASAAIYGARAGAGVILITTKNGNKEGKTTITYSGRVSVMNPMNLPKTVNNYADFMEYTNEANWQSGGTGTTFDPVTDIQLWREKAKDPNGLNEYGFPNYVAYPNVNWLEEVYNKNSIKQEHNISVAGNSSNARYLLSMGYVDNPGLVDYSGMERFNMRVNVESDVTKWLTVGARLYGNKDRIGRLDFDGSGSYAISNWLLSAIPGCYPYYDGKYGGVESINENPSPINLRERLDGYANGQKERVRLNSTVYAKFRILEGLTYDVNLNYDRLWQETNSWGNPRTGLKFSFSRNMELSPVVANDQLSTSNGRYDVYSYTLEHLLNFSRTFAKYHDVTALAGYQEYYWKDWSNGGTRKGLIDESIHNLSSGTEVTDAYGTMKDRASRAFFGRLTYAFKSRYLFEFNMRYDGHSRFHKDYRWGTFPSVSAGWRISEESFMATTRDWLDNLKLRVSWGKNGNYGGSSVGDYEYQGGYTVVSYPFGDSQYAGLVQRDIANPLLSWESTNTTNFGLEAGFLNNRLTFELDVFQKKTDGILYQITIPITTGDKVAPRMNLAKLDNKGYEFTVGWRDNIGKFNYAVSANMSYSKNEVTKYKGALKQGWVEDANGNKVWQSNLGDVSQGGHQRVVEGRMMNEYFLRTVYKGSGNHFNTDGTVNPGGGPSDGMIRTEADMEWVKAMAAAGYTFQSFSKEQIGQRSGLYYGDYIYADNNGDKTFGNDADRAFLGSSNIPKYVYGFQLQAEWKGIDISMNFAGAAGFKLLMKKEGYNSTLFQYGRGMSADIAGDHYFYDPENPNDSRTNIYAKYGRITQSTSNSNVLDALMSDLYLYKGDYLKLKNLTIGYSLPQRWLSKISLEKVRFYYSGENLFSIDSFPGVDPEQGAAPKYQPIRQHAFGVNVTF</sequence>
<organism evidence="13 14">
    <name type="scientific">Bacteroides stercorirosoris</name>
    <dbReference type="NCBI Taxonomy" id="871324"/>
    <lineage>
        <taxon>Bacteria</taxon>
        <taxon>Pseudomonadati</taxon>
        <taxon>Bacteroidota</taxon>
        <taxon>Bacteroidia</taxon>
        <taxon>Bacteroidales</taxon>
        <taxon>Bacteroidaceae</taxon>
        <taxon>Bacteroides</taxon>
    </lineage>
</organism>
<dbReference type="GO" id="GO:0009279">
    <property type="term" value="C:cell outer membrane"/>
    <property type="evidence" value="ECO:0007669"/>
    <property type="project" value="UniProtKB-SubCell"/>
</dbReference>
<dbReference type="Pfam" id="PF00593">
    <property type="entry name" value="TonB_dep_Rec_b-barrel"/>
    <property type="match status" value="1"/>
</dbReference>
<dbReference type="InterPro" id="IPR037066">
    <property type="entry name" value="Plug_dom_sf"/>
</dbReference>
<dbReference type="FunFam" id="2.60.40.1120:FF:000003">
    <property type="entry name" value="Outer membrane protein Omp121"/>
    <property type="match status" value="1"/>
</dbReference>
<keyword evidence="5 9" id="KW-0798">TonB box</keyword>
<evidence type="ECO:0000256" key="10">
    <source>
        <dbReference type="SAM" id="SignalP"/>
    </source>
</evidence>
<dbReference type="Gene3D" id="2.60.40.1120">
    <property type="entry name" value="Carboxypeptidase-like, regulatory domain"/>
    <property type="match status" value="1"/>
</dbReference>
<proteinExistence type="inferred from homology"/>
<dbReference type="FunFam" id="2.170.130.10:FF:000003">
    <property type="entry name" value="SusC/RagA family TonB-linked outer membrane protein"/>
    <property type="match status" value="1"/>
</dbReference>
<keyword evidence="2 8" id="KW-0813">Transport</keyword>
<evidence type="ECO:0000256" key="7">
    <source>
        <dbReference type="ARBA" id="ARBA00023237"/>
    </source>
</evidence>
<keyword evidence="6 8" id="KW-0472">Membrane</keyword>
<feature type="chain" id="PRO_5019390670" evidence="10">
    <location>
        <begin position="20"/>
        <end position="1099"/>
    </location>
</feature>
<dbReference type="SUPFAM" id="SSF49464">
    <property type="entry name" value="Carboxypeptidase regulatory domain-like"/>
    <property type="match status" value="1"/>
</dbReference>
<evidence type="ECO:0000256" key="1">
    <source>
        <dbReference type="ARBA" id="ARBA00004571"/>
    </source>
</evidence>
<dbReference type="EMBL" id="QSCF01000013">
    <property type="protein sequence ID" value="RGX78800.1"/>
    <property type="molecule type" value="Genomic_DNA"/>
</dbReference>
<dbReference type="InterPro" id="IPR023996">
    <property type="entry name" value="TonB-dep_OMP_SusC/RagA"/>
</dbReference>
<keyword evidence="3 8" id="KW-1134">Transmembrane beta strand</keyword>
<keyword evidence="4 8" id="KW-0812">Transmembrane</keyword>
<dbReference type="PROSITE" id="PS52016">
    <property type="entry name" value="TONB_DEPENDENT_REC_3"/>
    <property type="match status" value="1"/>
</dbReference>
<dbReference type="InterPro" id="IPR036942">
    <property type="entry name" value="Beta-barrel_TonB_sf"/>
</dbReference>
<dbReference type="Gene3D" id="2.170.130.10">
    <property type="entry name" value="TonB-dependent receptor, plug domain"/>
    <property type="match status" value="1"/>
</dbReference>
<gene>
    <name evidence="13" type="ORF">DXA68_09945</name>
</gene>
<dbReference type="Pfam" id="PF07715">
    <property type="entry name" value="Plug"/>
    <property type="match status" value="1"/>
</dbReference>
<keyword evidence="13" id="KW-0675">Receptor</keyword>
<evidence type="ECO:0000259" key="12">
    <source>
        <dbReference type="Pfam" id="PF07715"/>
    </source>
</evidence>
<feature type="domain" description="TonB-dependent receptor-like beta-barrel" evidence="11">
    <location>
        <begin position="453"/>
        <end position="814"/>
    </location>
</feature>
<evidence type="ECO:0000313" key="13">
    <source>
        <dbReference type="EMBL" id="RGX78800.1"/>
    </source>
</evidence>
<accession>A0A413H5C9</accession>
<feature type="signal peptide" evidence="10">
    <location>
        <begin position="1"/>
        <end position="19"/>
    </location>
</feature>
<reference evidence="13 14" key="1">
    <citation type="submission" date="2018-08" db="EMBL/GenBank/DDBJ databases">
        <title>A genome reference for cultivated species of the human gut microbiota.</title>
        <authorList>
            <person name="Zou Y."/>
            <person name="Xue W."/>
            <person name="Luo G."/>
        </authorList>
    </citation>
    <scope>NUCLEOTIDE SEQUENCE [LARGE SCALE GENOMIC DNA]</scope>
    <source>
        <strain evidence="13 14">OF03-9BH</strain>
    </source>
</reference>
<evidence type="ECO:0000256" key="6">
    <source>
        <dbReference type="ARBA" id="ARBA00023136"/>
    </source>
</evidence>
<dbReference type="Proteomes" id="UP000286075">
    <property type="component" value="Unassembled WGS sequence"/>
</dbReference>
<evidence type="ECO:0000256" key="9">
    <source>
        <dbReference type="RuleBase" id="RU003357"/>
    </source>
</evidence>
<evidence type="ECO:0000256" key="8">
    <source>
        <dbReference type="PROSITE-ProRule" id="PRU01360"/>
    </source>
</evidence>
<feature type="domain" description="TonB-dependent receptor plug" evidence="12">
    <location>
        <begin position="112"/>
        <end position="218"/>
    </location>
</feature>
<dbReference type="InterPro" id="IPR023997">
    <property type="entry name" value="TonB-dep_OMP_SusC/RagA_CS"/>
</dbReference>
<dbReference type="RefSeq" id="WP_117987365.1">
    <property type="nucleotide sequence ID" value="NZ_CABMFG010000013.1"/>
</dbReference>
<evidence type="ECO:0000256" key="5">
    <source>
        <dbReference type="ARBA" id="ARBA00023077"/>
    </source>
</evidence>
<dbReference type="InterPro" id="IPR000531">
    <property type="entry name" value="Beta-barrel_TonB"/>
</dbReference>
<comment type="caution">
    <text evidence="13">The sequence shown here is derived from an EMBL/GenBank/DDBJ whole genome shotgun (WGS) entry which is preliminary data.</text>
</comment>
<name>A0A413H5C9_9BACE</name>
<dbReference type="InterPro" id="IPR008969">
    <property type="entry name" value="CarboxyPept-like_regulatory"/>
</dbReference>
<protein>
    <submittedName>
        <fullName evidence="13">TonB-dependent receptor</fullName>
    </submittedName>
</protein>
<dbReference type="NCBIfam" id="TIGR04057">
    <property type="entry name" value="SusC_RagA_signa"/>
    <property type="match status" value="1"/>
</dbReference>
<evidence type="ECO:0000256" key="2">
    <source>
        <dbReference type="ARBA" id="ARBA00022448"/>
    </source>
</evidence>
<evidence type="ECO:0000259" key="11">
    <source>
        <dbReference type="Pfam" id="PF00593"/>
    </source>
</evidence>
<comment type="similarity">
    <text evidence="8 9">Belongs to the TonB-dependent receptor family.</text>
</comment>
<dbReference type="SUPFAM" id="SSF56935">
    <property type="entry name" value="Porins"/>
    <property type="match status" value="1"/>
</dbReference>
<evidence type="ECO:0000313" key="14">
    <source>
        <dbReference type="Proteomes" id="UP000286075"/>
    </source>
</evidence>
<dbReference type="NCBIfam" id="TIGR04056">
    <property type="entry name" value="OMP_RagA_SusC"/>
    <property type="match status" value="1"/>
</dbReference>
<comment type="subcellular location">
    <subcellularLocation>
        <location evidence="1 8">Cell outer membrane</location>
        <topology evidence="1 8">Multi-pass membrane protein</topology>
    </subcellularLocation>
</comment>
<keyword evidence="7 8" id="KW-0998">Cell outer membrane</keyword>